<dbReference type="EMBL" id="JAPFFF010000041">
    <property type="protein sequence ID" value="KAK8841447.1"/>
    <property type="molecule type" value="Genomic_DNA"/>
</dbReference>
<gene>
    <name evidence="3" type="ORF">M9Y10_027065</name>
</gene>
<feature type="compositionally biased region" description="Polar residues" evidence="2">
    <location>
        <begin position="39"/>
        <end position="82"/>
    </location>
</feature>
<evidence type="ECO:0000256" key="1">
    <source>
        <dbReference type="SAM" id="Coils"/>
    </source>
</evidence>
<keyword evidence="1" id="KW-0175">Coiled coil</keyword>
<sequence length="583" mass="67810">MTEISSQEKSDNSQENHSNEQNQEGKLEQSLNALAFLTQDKNPQSENVNDNNQTEQIIQPNQESNQMENIAQETNNTLNQIVTPKGNSSVSSTSPNSPKTSQSAKQYEKIKTNQQNKSQNKEEPCDCSEEELDEHIENILSRRIPPPKGLRNPILQLLNRRRVQALVDGNYDYAEEQENNIKFYNRVIQSEDNKSNEEAQFEILFNRYQQLQKDHQEITEKWNEKINKYNEDEEQSYNELLQKQQEEKDKFHARWADPEYLRPFTKPSPKLNSMREQERAMAVARMYQQAKAMKQDADRLQKEETAAAQQRISRTMETEWNRMLERHENDRKKFIDHKNKNIAFLESEKQKELKPTMNAIYQIKSKKGLLLNTKQSSMTITKTAQEIEAQSPRTHKKYADFKSEKKKPKLNVQPVKDQQFQTTKKNTRSRSRLSKTQSQKQNESPKQQQSEAEKENLQTTENLDNQVEAENPNENVTIEKESVNQGENEQSLNATENKDDNPNDTNEGENENNAQDQTEHQGTDNILNKVSDALNTVARAKEEENIENATNEKTEENNVETTTNEKVESENKDDNSEIPKENN</sequence>
<reference evidence="3 4" key="1">
    <citation type="submission" date="2024-04" db="EMBL/GenBank/DDBJ databases">
        <title>Tritrichomonas musculus Genome.</title>
        <authorList>
            <person name="Alves-Ferreira E."/>
            <person name="Grigg M."/>
            <person name="Lorenzi H."/>
            <person name="Galac M."/>
        </authorList>
    </citation>
    <scope>NUCLEOTIDE SEQUENCE [LARGE SCALE GENOMIC DNA]</scope>
    <source>
        <strain evidence="3 4">EAF2021</strain>
    </source>
</reference>
<comment type="caution">
    <text evidence="3">The sequence shown here is derived from an EMBL/GenBank/DDBJ whole genome shotgun (WGS) entry which is preliminary data.</text>
</comment>
<feature type="region of interest" description="Disordered" evidence="2">
    <location>
        <begin position="384"/>
        <end position="583"/>
    </location>
</feature>
<evidence type="ECO:0000313" key="3">
    <source>
        <dbReference type="EMBL" id="KAK8841447.1"/>
    </source>
</evidence>
<dbReference type="PANTHER" id="PTHR47026">
    <property type="entry name" value="PIGMENTOSA GTPASE REGULATOR-LIKE PROTEIN, PUTATIVE-RELATED"/>
    <property type="match status" value="1"/>
</dbReference>
<name>A0ABR2H5D6_9EUKA</name>
<protein>
    <submittedName>
        <fullName evidence="3">Uncharacterized protein</fullName>
    </submittedName>
</protein>
<feature type="region of interest" description="Disordered" evidence="2">
    <location>
        <begin position="1"/>
        <end position="129"/>
    </location>
</feature>
<feature type="compositionally biased region" description="Polar residues" evidence="2">
    <location>
        <begin position="434"/>
        <end position="450"/>
    </location>
</feature>
<organism evidence="3 4">
    <name type="scientific">Tritrichomonas musculus</name>
    <dbReference type="NCBI Taxonomy" id="1915356"/>
    <lineage>
        <taxon>Eukaryota</taxon>
        <taxon>Metamonada</taxon>
        <taxon>Parabasalia</taxon>
        <taxon>Tritrichomonadida</taxon>
        <taxon>Tritrichomonadidae</taxon>
        <taxon>Tritrichomonas</taxon>
    </lineage>
</organism>
<feature type="coiled-coil region" evidence="1">
    <location>
        <begin position="174"/>
        <end position="250"/>
    </location>
</feature>
<proteinExistence type="predicted"/>
<evidence type="ECO:0000313" key="4">
    <source>
        <dbReference type="Proteomes" id="UP001470230"/>
    </source>
</evidence>
<dbReference type="PANTHER" id="PTHR47026:SF2">
    <property type="entry name" value="FLAGELLAR ASSOCIATED PROTEIN"/>
    <property type="match status" value="1"/>
</dbReference>
<feature type="coiled-coil region" evidence="1">
    <location>
        <begin position="283"/>
        <end position="310"/>
    </location>
</feature>
<keyword evidence="4" id="KW-1185">Reference proteome</keyword>
<feature type="compositionally biased region" description="Low complexity" evidence="2">
    <location>
        <begin position="83"/>
        <end position="103"/>
    </location>
</feature>
<feature type="compositionally biased region" description="Polar residues" evidence="2">
    <location>
        <begin position="483"/>
        <end position="495"/>
    </location>
</feature>
<feature type="compositionally biased region" description="Basic and acidic residues" evidence="2">
    <location>
        <begin position="563"/>
        <end position="583"/>
    </location>
</feature>
<evidence type="ECO:0000256" key="2">
    <source>
        <dbReference type="SAM" id="MobiDB-lite"/>
    </source>
</evidence>
<accession>A0ABR2H5D6</accession>
<feature type="compositionally biased region" description="Basic and acidic residues" evidence="2">
    <location>
        <begin position="1"/>
        <end position="27"/>
    </location>
</feature>
<dbReference type="Proteomes" id="UP001470230">
    <property type="component" value="Unassembled WGS sequence"/>
</dbReference>